<sequence length="88" mass="9196">MCIFTAIVLTEWYQAADVNELLEYRVKVAALHRQTQATAAATGAHQTWSAAAFAPAPPGVRASIATATVVLRGSPAQATEALRSSALS</sequence>
<name>A0A1Q9EL99_SYMMI</name>
<organism evidence="1 2">
    <name type="scientific">Symbiodinium microadriaticum</name>
    <name type="common">Dinoflagellate</name>
    <name type="synonym">Zooxanthella microadriatica</name>
    <dbReference type="NCBI Taxonomy" id="2951"/>
    <lineage>
        <taxon>Eukaryota</taxon>
        <taxon>Sar</taxon>
        <taxon>Alveolata</taxon>
        <taxon>Dinophyceae</taxon>
        <taxon>Suessiales</taxon>
        <taxon>Symbiodiniaceae</taxon>
        <taxon>Symbiodinium</taxon>
    </lineage>
</organism>
<dbReference type="Proteomes" id="UP000186817">
    <property type="component" value="Unassembled WGS sequence"/>
</dbReference>
<evidence type="ECO:0000313" key="1">
    <source>
        <dbReference type="EMBL" id="OLQ08214.1"/>
    </source>
</evidence>
<gene>
    <name evidence="1" type="ORF">AK812_SmicGene8295</name>
</gene>
<comment type="caution">
    <text evidence="1">The sequence shown here is derived from an EMBL/GenBank/DDBJ whole genome shotgun (WGS) entry which is preliminary data.</text>
</comment>
<reference evidence="1 2" key="1">
    <citation type="submission" date="2016-02" db="EMBL/GenBank/DDBJ databases">
        <title>Genome analysis of coral dinoflagellate symbionts highlights evolutionary adaptations to a symbiotic lifestyle.</title>
        <authorList>
            <person name="Aranda M."/>
            <person name="Li Y."/>
            <person name="Liew Y.J."/>
            <person name="Baumgarten S."/>
            <person name="Simakov O."/>
            <person name="Wilson M."/>
            <person name="Piel J."/>
            <person name="Ashoor H."/>
            <person name="Bougouffa S."/>
            <person name="Bajic V.B."/>
            <person name="Ryu T."/>
            <person name="Ravasi T."/>
            <person name="Bayer T."/>
            <person name="Micklem G."/>
            <person name="Kim H."/>
            <person name="Bhak J."/>
            <person name="Lajeunesse T.C."/>
            <person name="Voolstra C.R."/>
        </authorList>
    </citation>
    <scope>NUCLEOTIDE SEQUENCE [LARGE SCALE GENOMIC DNA]</scope>
    <source>
        <strain evidence="1 2">CCMP2467</strain>
    </source>
</reference>
<evidence type="ECO:0000313" key="2">
    <source>
        <dbReference type="Proteomes" id="UP000186817"/>
    </source>
</evidence>
<dbReference type="AlphaFoldDB" id="A0A1Q9EL99"/>
<proteinExistence type="predicted"/>
<keyword evidence="2" id="KW-1185">Reference proteome</keyword>
<accession>A0A1Q9EL99</accession>
<protein>
    <submittedName>
        <fullName evidence="1">Uncharacterized protein</fullName>
    </submittedName>
</protein>
<dbReference type="EMBL" id="LSRX01000122">
    <property type="protein sequence ID" value="OLQ08214.1"/>
    <property type="molecule type" value="Genomic_DNA"/>
</dbReference>